<dbReference type="KEGG" id="olu:OSTLU_27968"/>
<proteinExistence type="predicted"/>
<feature type="compositionally biased region" description="Low complexity" evidence="1">
    <location>
        <begin position="1"/>
        <end position="26"/>
    </location>
</feature>
<feature type="transmembrane region" description="Helical" evidence="2">
    <location>
        <begin position="98"/>
        <end position="116"/>
    </location>
</feature>
<gene>
    <name evidence="3" type="ORF">OSTLU_27968</name>
</gene>
<reference evidence="3 4" key="1">
    <citation type="journal article" date="2007" name="Proc. Natl. Acad. Sci. U.S.A.">
        <title>The tiny eukaryote Ostreococcus provides genomic insights into the paradox of plankton speciation.</title>
        <authorList>
            <person name="Palenik B."/>
            <person name="Grimwood J."/>
            <person name="Aerts A."/>
            <person name="Rouze P."/>
            <person name="Salamov A."/>
            <person name="Putnam N."/>
            <person name="Dupont C."/>
            <person name="Jorgensen R."/>
            <person name="Derelle E."/>
            <person name="Rombauts S."/>
            <person name="Zhou K."/>
            <person name="Otillar R."/>
            <person name="Merchant S.S."/>
            <person name="Podell S."/>
            <person name="Gaasterland T."/>
            <person name="Napoli C."/>
            <person name="Gendler K."/>
            <person name="Manuell A."/>
            <person name="Tai V."/>
            <person name="Vallon O."/>
            <person name="Piganeau G."/>
            <person name="Jancek S."/>
            <person name="Heijde M."/>
            <person name="Jabbari K."/>
            <person name="Bowler C."/>
            <person name="Lohr M."/>
            <person name="Robbens S."/>
            <person name="Werner G."/>
            <person name="Dubchak I."/>
            <person name="Pazour G.J."/>
            <person name="Ren Q."/>
            <person name="Paulsen I."/>
            <person name="Delwiche C."/>
            <person name="Schmutz J."/>
            <person name="Rokhsar D."/>
            <person name="Van de Peer Y."/>
            <person name="Moreau H."/>
            <person name="Grigoriev I.V."/>
        </authorList>
    </citation>
    <scope>NUCLEOTIDE SEQUENCE [LARGE SCALE GENOMIC DNA]</scope>
    <source>
        <strain evidence="3 4">CCE9901</strain>
    </source>
</reference>
<feature type="region of interest" description="Disordered" evidence="1">
    <location>
        <begin position="45"/>
        <end position="67"/>
    </location>
</feature>
<dbReference type="RefSeq" id="XP_001421950.1">
    <property type="nucleotide sequence ID" value="XM_001421913.1"/>
</dbReference>
<dbReference type="Gramene" id="ABP00244">
    <property type="protein sequence ID" value="ABP00244"/>
    <property type="gene ID" value="OSTLU_27968"/>
</dbReference>
<evidence type="ECO:0000256" key="1">
    <source>
        <dbReference type="SAM" id="MobiDB-lite"/>
    </source>
</evidence>
<accession>A4S8U1</accession>
<keyword evidence="4" id="KW-1185">Reference proteome</keyword>
<keyword evidence="2" id="KW-0812">Transmembrane</keyword>
<dbReference type="Proteomes" id="UP000001568">
    <property type="component" value="Chromosome 16"/>
</dbReference>
<name>A4S8U1_OSTLU</name>
<dbReference type="EMBL" id="CP000596">
    <property type="protein sequence ID" value="ABP00244.1"/>
    <property type="molecule type" value="Genomic_DNA"/>
</dbReference>
<protein>
    <submittedName>
        <fullName evidence="3">Uncharacterized protein</fullName>
    </submittedName>
</protein>
<dbReference type="OMA" id="RDIWTPT"/>
<sequence>MSTATSTRALGAARATTTRNTAPRATTTRRARARVDRVEVLARAESVDSDGANGANDANDGERGAVDGRDAEYYKGFVTEPVAVDLEERDIWTPTINLVTRSAVVLAGLFAAFLWSNGLPPFAG</sequence>
<dbReference type="GeneID" id="5006107"/>
<dbReference type="AlphaFoldDB" id="A4S8U1"/>
<organism evidence="3 4">
    <name type="scientific">Ostreococcus lucimarinus (strain CCE9901)</name>
    <dbReference type="NCBI Taxonomy" id="436017"/>
    <lineage>
        <taxon>Eukaryota</taxon>
        <taxon>Viridiplantae</taxon>
        <taxon>Chlorophyta</taxon>
        <taxon>Mamiellophyceae</taxon>
        <taxon>Mamiellales</taxon>
        <taxon>Bathycoccaceae</taxon>
        <taxon>Ostreococcus</taxon>
    </lineage>
</organism>
<dbReference type="HOGENOM" id="CLU_2076236_0_0_1"/>
<feature type="region of interest" description="Disordered" evidence="1">
    <location>
        <begin position="1"/>
        <end position="33"/>
    </location>
</feature>
<keyword evidence="2" id="KW-1133">Transmembrane helix</keyword>
<evidence type="ECO:0000313" key="3">
    <source>
        <dbReference type="EMBL" id="ABP00244.1"/>
    </source>
</evidence>
<evidence type="ECO:0000313" key="4">
    <source>
        <dbReference type="Proteomes" id="UP000001568"/>
    </source>
</evidence>
<keyword evidence="2" id="KW-0472">Membrane</keyword>
<evidence type="ECO:0000256" key="2">
    <source>
        <dbReference type="SAM" id="Phobius"/>
    </source>
</evidence>